<evidence type="ECO:0000256" key="9">
    <source>
        <dbReference type="SAM" id="Phobius"/>
    </source>
</evidence>
<feature type="transmembrane region" description="Helical" evidence="9">
    <location>
        <begin position="264"/>
        <end position="287"/>
    </location>
</feature>
<feature type="transmembrane region" description="Helical" evidence="9">
    <location>
        <begin position="293"/>
        <end position="311"/>
    </location>
</feature>
<evidence type="ECO:0000256" key="1">
    <source>
        <dbReference type="ARBA" id="ARBA00004429"/>
    </source>
</evidence>
<dbReference type="PANTHER" id="PTHR33529">
    <property type="entry name" value="SLR0882 PROTEIN-RELATED"/>
    <property type="match status" value="1"/>
</dbReference>
<evidence type="ECO:0000256" key="8">
    <source>
        <dbReference type="ARBA" id="ARBA00023136"/>
    </source>
</evidence>
<dbReference type="Pfam" id="PF03739">
    <property type="entry name" value="LptF_LptG"/>
    <property type="match status" value="1"/>
</dbReference>
<organism evidence="10 11">
    <name type="scientific">Pseudaquabacterium rugosum</name>
    <dbReference type="NCBI Taxonomy" id="2984194"/>
    <lineage>
        <taxon>Bacteria</taxon>
        <taxon>Pseudomonadati</taxon>
        <taxon>Pseudomonadota</taxon>
        <taxon>Betaproteobacteria</taxon>
        <taxon>Burkholderiales</taxon>
        <taxon>Sphaerotilaceae</taxon>
        <taxon>Pseudaquabacterium</taxon>
    </lineage>
</organism>
<keyword evidence="8 9" id="KW-0472">Membrane</keyword>
<keyword evidence="5" id="KW-0997">Cell inner membrane</keyword>
<evidence type="ECO:0000256" key="7">
    <source>
        <dbReference type="ARBA" id="ARBA00022989"/>
    </source>
</evidence>
<gene>
    <name evidence="10" type="primary">lptF</name>
    <name evidence="10" type="ORF">AACH11_09125</name>
</gene>
<evidence type="ECO:0000256" key="4">
    <source>
        <dbReference type="ARBA" id="ARBA00022475"/>
    </source>
</evidence>
<keyword evidence="7 9" id="KW-1133">Transmembrane helix</keyword>
<keyword evidence="6 9" id="KW-0812">Transmembrane</keyword>
<evidence type="ECO:0000256" key="2">
    <source>
        <dbReference type="ARBA" id="ARBA00014213"/>
    </source>
</evidence>
<name>A0ABU9B934_9BURK</name>
<evidence type="ECO:0000256" key="5">
    <source>
        <dbReference type="ARBA" id="ARBA00022519"/>
    </source>
</evidence>
<reference evidence="10 11" key="1">
    <citation type="submission" date="2024-04" db="EMBL/GenBank/DDBJ databases">
        <title>Novel species of the genus Ideonella isolated from streams.</title>
        <authorList>
            <person name="Lu H."/>
        </authorList>
    </citation>
    <scope>NUCLEOTIDE SEQUENCE [LARGE SCALE GENOMIC DNA]</scope>
    <source>
        <strain evidence="10 11">BYS139W</strain>
    </source>
</reference>
<comment type="caution">
    <text evidence="10">The sequence shown here is derived from an EMBL/GenBank/DDBJ whole genome shotgun (WGS) entry which is preliminary data.</text>
</comment>
<keyword evidence="3" id="KW-0813">Transport</keyword>
<dbReference type="EMBL" id="JBBUTF010000007">
    <property type="protein sequence ID" value="MEK8026118.1"/>
    <property type="molecule type" value="Genomic_DNA"/>
</dbReference>
<keyword evidence="11" id="KW-1185">Reference proteome</keyword>
<evidence type="ECO:0000256" key="6">
    <source>
        <dbReference type="ARBA" id="ARBA00022692"/>
    </source>
</evidence>
<dbReference type="Proteomes" id="UP001368500">
    <property type="component" value="Unassembled WGS sequence"/>
</dbReference>
<evidence type="ECO:0000313" key="10">
    <source>
        <dbReference type="EMBL" id="MEK8026118.1"/>
    </source>
</evidence>
<protein>
    <recommendedName>
        <fullName evidence="2">Lipopolysaccharide export system permease protein LptF</fullName>
    </recommendedName>
</protein>
<feature type="transmembrane region" description="Helical" evidence="9">
    <location>
        <begin position="48"/>
        <end position="76"/>
    </location>
</feature>
<dbReference type="NCBIfam" id="TIGR04407">
    <property type="entry name" value="LptF_YjgP"/>
    <property type="match status" value="1"/>
</dbReference>
<accession>A0ABU9B934</accession>
<sequence length="372" mass="40993">MLFDSSVRRELGRSFGATLVVILTIVITMMLIRVIGMAASGNVAPQDVALLLAYFALGYLPTMLALSLFVAIIVTLGRMYRDSEMAVWFAAGLTLRRFVRPVLWTAWPVLLAAGAMLLVVWPWAKRAGDELRQRYEQRSDLSRVSPGVFQSSRDGSRVFFVDSASEQGVLGHHVFVLARGTHGESLTTALRGQVVPEGDDRLLRLEQGQRNATADDGGRTVASFERYEVIIGDQAARRAQERDARVMDTLELLRSDDRRHRGELAWRFGMLAASVNLALLGIGLAATTPRRPSNWNLLFALLAFIVYFNLVNLSQAWVASGRFSLAAALLVLHGLVAAGALGLIRWRDQGGHGLRWPWRRQRPTTTAATGAA</sequence>
<proteinExistence type="predicted"/>
<dbReference type="InterPro" id="IPR005495">
    <property type="entry name" value="LptG/LptF_permease"/>
</dbReference>
<dbReference type="InterPro" id="IPR030922">
    <property type="entry name" value="LptF"/>
</dbReference>
<keyword evidence="4" id="KW-1003">Cell membrane</keyword>
<feature type="transmembrane region" description="Helical" evidence="9">
    <location>
        <begin position="323"/>
        <end position="346"/>
    </location>
</feature>
<comment type="subcellular location">
    <subcellularLocation>
        <location evidence="1">Cell inner membrane</location>
        <topology evidence="1">Multi-pass membrane protein</topology>
    </subcellularLocation>
</comment>
<dbReference type="RefSeq" id="WP_341373903.1">
    <property type="nucleotide sequence ID" value="NZ_JBBUTF010000007.1"/>
</dbReference>
<dbReference type="PANTHER" id="PTHR33529:SF7">
    <property type="entry name" value="LIPOPOLYSACCHARIDE EXPORT SYSTEM PERMEASE PROTEIN LPTF"/>
    <property type="match status" value="1"/>
</dbReference>
<feature type="transmembrane region" description="Helical" evidence="9">
    <location>
        <begin position="102"/>
        <end position="124"/>
    </location>
</feature>
<evidence type="ECO:0000256" key="3">
    <source>
        <dbReference type="ARBA" id="ARBA00022448"/>
    </source>
</evidence>
<feature type="transmembrane region" description="Helical" evidence="9">
    <location>
        <begin position="15"/>
        <end position="36"/>
    </location>
</feature>
<evidence type="ECO:0000313" key="11">
    <source>
        <dbReference type="Proteomes" id="UP001368500"/>
    </source>
</evidence>